<evidence type="ECO:0000256" key="9">
    <source>
        <dbReference type="ARBA" id="ARBA00022840"/>
    </source>
</evidence>
<dbReference type="FunFam" id="3.40.50.300:FF:000483">
    <property type="entry name" value="Sensor histidine kinase KdpD"/>
    <property type="match status" value="1"/>
</dbReference>
<dbReference type="InterPro" id="IPR003594">
    <property type="entry name" value="HATPase_dom"/>
</dbReference>
<dbReference type="NCBIfam" id="NF007793">
    <property type="entry name" value="PRK10490.1"/>
    <property type="match status" value="1"/>
</dbReference>
<keyword evidence="12 14" id="KW-0472">Membrane</keyword>
<dbReference type="InterPro" id="IPR003018">
    <property type="entry name" value="GAF"/>
</dbReference>
<evidence type="ECO:0000256" key="12">
    <source>
        <dbReference type="ARBA" id="ARBA00023136"/>
    </source>
</evidence>
<dbReference type="InterPro" id="IPR036890">
    <property type="entry name" value="HATPase_C_sf"/>
</dbReference>
<evidence type="ECO:0000256" key="3">
    <source>
        <dbReference type="ARBA" id="ARBA00012438"/>
    </source>
</evidence>
<comment type="function">
    <text evidence="13">Member of the two-component regulatory system KdpD/KdpE involved in the regulation of the kdp operon. KdpD may function as a membrane-associated protein kinase that phosphorylates KdpE in response to environmental signals.</text>
</comment>
<keyword evidence="9" id="KW-0067">ATP-binding</keyword>
<dbReference type="Pfam" id="PF13492">
    <property type="entry name" value="GAF_3"/>
    <property type="match status" value="1"/>
</dbReference>
<protein>
    <recommendedName>
        <fullName evidence="3">histidine kinase</fullName>
        <ecNumber evidence="3">2.7.13.3</ecNumber>
    </recommendedName>
</protein>
<dbReference type="SUPFAM" id="SSF55781">
    <property type="entry name" value="GAF domain-like"/>
    <property type="match status" value="1"/>
</dbReference>
<dbReference type="InterPro" id="IPR004358">
    <property type="entry name" value="Sig_transdc_His_kin-like_C"/>
</dbReference>
<organism evidence="16 18">
    <name type="scientific">Ferrovum myxofaciens</name>
    <dbReference type="NCBI Taxonomy" id="416213"/>
    <lineage>
        <taxon>Bacteria</taxon>
        <taxon>Pseudomonadati</taxon>
        <taxon>Pseudomonadota</taxon>
        <taxon>Betaproteobacteria</taxon>
        <taxon>Ferrovales</taxon>
        <taxon>Ferrovaceae</taxon>
        <taxon>Ferrovum</taxon>
    </lineage>
</organism>
<comment type="subcellular location">
    <subcellularLocation>
        <location evidence="2">Membrane</location>
        <topology evidence="2">Multi-pass membrane protein</topology>
    </subcellularLocation>
</comment>
<dbReference type="GO" id="GO:0000155">
    <property type="term" value="F:phosphorelay sensor kinase activity"/>
    <property type="evidence" value="ECO:0007669"/>
    <property type="project" value="InterPro"/>
</dbReference>
<dbReference type="GO" id="GO:0042802">
    <property type="term" value="F:identical protein binding"/>
    <property type="evidence" value="ECO:0007669"/>
    <property type="project" value="UniProtKB-ARBA"/>
</dbReference>
<name>A0A8F3E4J9_9PROT</name>
<dbReference type="Proteomes" id="UP000683551">
    <property type="component" value="Chromosome"/>
</dbReference>
<evidence type="ECO:0000259" key="15">
    <source>
        <dbReference type="PROSITE" id="PS50109"/>
    </source>
</evidence>
<dbReference type="GO" id="GO:0005886">
    <property type="term" value="C:plasma membrane"/>
    <property type="evidence" value="ECO:0007669"/>
    <property type="project" value="TreeGrafter"/>
</dbReference>
<dbReference type="Pfam" id="PF02518">
    <property type="entry name" value="HATPase_c"/>
    <property type="match status" value="1"/>
</dbReference>
<dbReference type="SMART" id="SM00388">
    <property type="entry name" value="HisKA"/>
    <property type="match status" value="1"/>
</dbReference>
<dbReference type="EMBL" id="LRRD01000032">
    <property type="protein sequence ID" value="KXW57906.1"/>
    <property type="molecule type" value="Genomic_DNA"/>
</dbReference>
<dbReference type="Gene3D" id="3.30.565.10">
    <property type="entry name" value="Histidine kinase-like ATPase, C-terminal domain"/>
    <property type="match status" value="1"/>
</dbReference>
<evidence type="ECO:0000256" key="1">
    <source>
        <dbReference type="ARBA" id="ARBA00000085"/>
    </source>
</evidence>
<evidence type="ECO:0000256" key="4">
    <source>
        <dbReference type="ARBA" id="ARBA00022553"/>
    </source>
</evidence>
<keyword evidence="7" id="KW-0547">Nucleotide-binding</keyword>
<dbReference type="GO" id="GO:0005524">
    <property type="term" value="F:ATP binding"/>
    <property type="evidence" value="ECO:0007669"/>
    <property type="project" value="UniProtKB-KW"/>
</dbReference>
<evidence type="ECO:0000256" key="14">
    <source>
        <dbReference type="SAM" id="Phobius"/>
    </source>
</evidence>
<evidence type="ECO:0000256" key="6">
    <source>
        <dbReference type="ARBA" id="ARBA00022692"/>
    </source>
</evidence>
<dbReference type="InterPro" id="IPR027417">
    <property type="entry name" value="P-loop_NTPase"/>
</dbReference>
<keyword evidence="4" id="KW-0597">Phosphoprotein</keyword>
<proteinExistence type="predicted"/>
<dbReference type="CDD" id="cd00075">
    <property type="entry name" value="HATPase"/>
    <property type="match status" value="1"/>
</dbReference>
<dbReference type="InterPro" id="IPR038318">
    <property type="entry name" value="KdpD_sf"/>
</dbReference>
<dbReference type="Pfam" id="PF13493">
    <property type="entry name" value="DUF4118"/>
    <property type="match status" value="1"/>
</dbReference>
<dbReference type="InterPro" id="IPR036097">
    <property type="entry name" value="HisK_dim/P_sf"/>
</dbReference>
<dbReference type="InterPro" id="IPR025201">
    <property type="entry name" value="KdpD_TM"/>
</dbReference>
<dbReference type="PANTHER" id="PTHR45569:SF1">
    <property type="entry name" value="SENSOR PROTEIN KDPD"/>
    <property type="match status" value="1"/>
</dbReference>
<keyword evidence="8 17" id="KW-0418">Kinase</keyword>
<dbReference type="InterPro" id="IPR003661">
    <property type="entry name" value="HisK_dim/P_dom"/>
</dbReference>
<dbReference type="InterPro" id="IPR052023">
    <property type="entry name" value="Histidine_kinase_KdpD"/>
</dbReference>
<dbReference type="SMART" id="SM00387">
    <property type="entry name" value="HATPase_c"/>
    <property type="match status" value="1"/>
</dbReference>
<dbReference type="GO" id="GO:0005737">
    <property type="term" value="C:cytoplasm"/>
    <property type="evidence" value="ECO:0007669"/>
    <property type="project" value="UniProtKB-ARBA"/>
</dbReference>
<keyword evidence="5 16" id="KW-0808">Transferase</keyword>
<dbReference type="EMBL" id="CP071137">
    <property type="protein sequence ID" value="QWY77860.1"/>
    <property type="molecule type" value="Genomic_DNA"/>
</dbReference>
<gene>
    <name evidence="16" type="primary">kdpD</name>
    <name evidence="16" type="ORF">FEMY_15600</name>
    <name evidence="17" type="ORF">JZL65_01870</name>
</gene>
<keyword evidence="10 14" id="KW-1133">Transmembrane helix</keyword>
<dbReference type="EC" id="2.7.13.3" evidence="3"/>
<dbReference type="InterPro" id="IPR029016">
    <property type="entry name" value="GAF-like_dom_sf"/>
</dbReference>
<evidence type="ECO:0000256" key="13">
    <source>
        <dbReference type="ARBA" id="ARBA00057300"/>
    </source>
</evidence>
<dbReference type="RefSeq" id="WP_031595229.1">
    <property type="nucleotide sequence ID" value="NZ_CP053675.1"/>
</dbReference>
<feature type="transmembrane region" description="Helical" evidence="14">
    <location>
        <begin position="449"/>
        <end position="466"/>
    </location>
</feature>
<keyword evidence="6 14" id="KW-0812">Transmembrane</keyword>
<accession>A0A8F3E4J9</accession>
<keyword evidence="11" id="KW-0902">Two-component regulatory system</keyword>
<dbReference type="InterPro" id="IPR003852">
    <property type="entry name" value="Sig_transdc_His_kinase_KdpD_N"/>
</dbReference>
<evidence type="ECO:0000313" key="16">
    <source>
        <dbReference type="EMBL" id="KXW57906.1"/>
    </source>
</evidence>
<evidence type="ECO:0000256" key="2">
    <source>
        <dbReference type="ARBA" id="ARBA00004141"/>
    </source>
</evidence>
<dbReference type="Pfam" id="PF00512">
    <property type="entry name" value="HisKA"/>
    <property type="match status" value="1"/>
</dbReference>
<reference evidence="16 18" key="1">
    <citation type="submission" date="2016-01" db="EMBL/GenBank/DDBJ databases">
        <title>Genome sequence of the acidophilic iron oxidising Ferrovum strain Z-31.</title>
        <authorList>
            <person name="Poehlein A."/>
            <person name="Ullrich S.R."/>
            <person name="Schloemann M."/>
            <person name="Muehling M."/>
            <person name="Daniel R."/>
        </authorList>
    </citation>
    <scope>NUCLEOTIDE SEQUENCE [LARGE SCALE GENOMIC DNA]</scope>
    <source>
        <strain evidence="16 18">Z-31</strain>
    </source>
</reference>
<dbReference type="InterPro" id="IPR014729">
    <property type="entry name" value="Rossmann-like_a/b/a_fold"/>
</dbReference>
<evidence type="ECO:0000256" key="5">
    <source>
        <dbReference type="ARBA" id="ARBA00022679"/>
    </source>
</evidence>
<dbReference type="Gene3D" id="1.20.120.620">
    <property type="entry name" value="Backbone structure of the membrane domain of e. Coli histidine kinase receptor kdpd"/>
    <property type="match status" value="1"/>
</dbReference>
<evidence type="ECO:0000313" key="17">
    <source>
        <dbReference type="EMBL" id="QWY77860.1"/>
    </source>
</evidence>
<evidence type="ECO:0000256" key="11">
    <source>
        <dbReference type="ARBA" id="ARBA00023012"/>
    </source>
</evidence>
<feature type="domain" description="Histidine kinase" evidence="15">
    <location>
        <begin position="672"/>
        <end position="884"/>
    </location>
</feature>
<comment type="catalytic activity">
    <reaction evidence="1">
        <text>ATP + protein L-histidine = ADP + protein N-phospho-L-histidine.</text>
        <dbReference type="EC" id="2.7.13.3"/>
    </reaction>
</comment>
<evidence type="ECO:0000256" key="10">
    <source>
        <dbReference type="ARBA" id="ARBA00022989"/>
    </source>
</evidence>
<dbReference type="GeneID" id="301708517"/>
<dbReference type="Proteomes" id="UP000075653">
    <property type="component" value="Unassembled WGS sequence"/>
</dbReference>
<dbReference type="SUPFAM" id="SSF52402">
    <property type="entry name" value="Adenine nucleotide alpha hydrolases-like"/>
    <property type="match status" value="1"/>
</dbReference>
<dbReference type="CDD" id="cd01987">
    <property type="entry name" value="USP_KdpD-like"/>
    <property type="match status" value="1"/>
</dbReference>
<feature type="transmembrane region" description="Helical" evidence="14">
    <location>
        <begin position="478"/>
        <end position="499"/>
    </location>
</feature>
<dbReference type="InterPro" id="IPR005467">
    <property type="entry name" value="His_kinase_dom"/>
</dbReference>
<dbReference type="Gene3D" id="1.10.287.130">
    <property type="match status" value="1"/>
</dbReference>
<reference evidence="17" key="2">
    <citation type="submission" date="2021-02" db="EMBL/GenBank/DDBJ databases">
        <title>Comparative genomics of Ferrovum myxofaciens strains, predominant extremophile bacteria forming large biofilm stalactites in acid mine ecosystems.</title>
        <authorList>
            <person name="Burkartova K."/>
            <person name="Ridl J."/>
            <person name="Pajer P."/>
            <person name="Falteisek L."/>
        </authorList>
    </citation>
    <scope>NUCLEOTIDE SEQUENCE</scope>
    <source>
        <strain evidence="17">MI1III</strain>
    </source>
</reference>
<dbReference type="PATRIC" id="fig|1789004.3.peg.1590"/>
<keyword evidence="18" id="KW-1185">Reference proteome</keyword>
<dbReference type="Gene3D" id="3.40.50.300">
    <property type="entry name" value="P-loop containing nucleotide triphosphate hydrolases"/>
    <property type="match status" value="1"/>
</dbReference>
<sequence length="896" mass="99406">MTEIQRPDPDILLGNLQAEENRARRGKLKVFFGACAGVGKTYAMLSAAQQQRAQGVDVVVGIVETHGRADTMALLKDLETLPLKEVEYRHHLLKEFDLEGALARNPTLILMDELAHTNAQGCLHSKRWQDVDELLGAGIHVFTTVNVQHLESLNDVVGGITGVRVWETVPDHVFDEADEVMLVDLPPEELLQRLKEGKIYLPHQAERAIRNFFRKGNLIALRELSLRRTADRVDGEMRAYRRTKAVQSIWQTRESLLVCVGPGPGSERVIRNAARLAAQMEVTWHAIYVETPRLQRLPKRVREQILQTLKLAKDLGAETATLPAEDAAAVTVAYAREHNLTKVVVGRDLERHLWRRSFAERIGRLATDLDVIQVARNQRNPGEPDGKAQTLFFTQEYSRWPSYAKSVALCVLVTFLATPLRHWLELTNIVMIFLLVVMGVALRLGRGPAVLAAFLSVAFFDFFFVPPRFSFAVSDVQYLLTFMVMLSVALVIAQLMANLRYQARVAMNRERRARALYEAARDLSATLMPGQIAEVCVRFADNVLGAKTGLLLMDNENHLQDPVKAEGVLTTVDTGIAQWSFDHGEPAGLGTDTLAASPVFYLPLKAPMRTRGVLAIEPRQSHWLQVPEQRRLLDTFASLAAIAIERIHYVDVAQEALVKMESERLRNSVLSVLSHDLRTPLTALVGLSDTLGLESLSVPQQETVQAIHDEAVRMGALVNNLLDMARLQSGEVKLKREWQLVEEVIGSALKASTGALAGREVRVELPEDLPFVEFDAVLIERVLCNLLENAGKYTEPQAHIVIRAQCTDQTLDISVCDDGQGFPVGTEDTLFDKFTRGRAESAVSGVGLGLAICRAIITAHQGRIWAEHGVPQGSRFTFSLPLGTPPDLSVPPEAEG</sequence>
<dbReference type="CDD" id="cd00082">
    <property type="entry name" value="HisKA"/>
    <property type="match status" value="1"/>
</dbReference>
<evidence type="ECO:0000256" key="8">
    <source>
        <dbReference type="ARBA" id="ARBA00022777"/>
    </source>
</evidence>
<dbReference type="Gene3D" id="3.40.50.620">
    <property type="entry name" value="HUPs"/>
    <property type="match status" value="1"/>
</dbReference>
<dbReference type="SUPFAM" id="SSF47384">
    <property type="entry name" value="Homodimeric domain of signal transducing histidine kinase"/>
    <property type="match status" value="1"/>
</dbReference>
<dbReference type="Gene3D" id="3.30.450.40">
    <property type="match status" value="1"/>
</dbReference>
<dbReference type="FunFam" id="3.30.565.10:FF:000042">
    <property type="entry name" value="Two-component sensor histidine kinase KdpD"/>
    <property type="match status" value="1"/>
</dbReference>
<dbReference type="Pfam" id="PF02702">
    <property type="entry name" value="KdpD"/>
    <property type="match status" value="1"/>
</dbReference>
<evidence type="ECO:0000313" key="18">
    <source>
        <dbReference type="Proteomes" id="UP000075653"/>
    </source>
</evidence>
<dbReference type="OrthoDB" id="9808408at2"/>
<dbReference type="PROSITE" id="PS50109">
    <property type="entry name" value="HIS_KIN"/>
    <property type="match status" value="1"/>
</dbReference>
<dbReference type="SUPFAM" id="SSF55874">
    <property type="entry name" value="ATPase domain of HSP90 chaperone/DNA topoisomerase II/histidine kinase"/>
    <property type="match status" value="1"/>
</dbReference>
<dbReference type="PANTHER" id="PTHR45569">
    <property type="entry name" value="SENSOR PROTEIN KDPD"/>
    <property type="match status" value="1"/>
</dbReference>
<feature type="transmembrane region" description="Helical" evidence="14">
    <location>
        <begin position="426"/>
        <end position="442"/>
    </location>
</feature>
<evidence type="ECO:0000256" key="7">
    <source>
        <dbReference type="ARBA" id="ARBA00022741"/>
    </source>
</evidence>
<dbReference type="PRINTS" id="PR00344">
    <property type="entry name" value="BCTRLSENSOR"/>
</dbReference>
<dbReference type="AlphaFoldDB" id="A0A8F3E4J9"/>
<accession>A0A149VXI9</accession>